<keyword evidence="2" id="KW-0378">Hydrolase</keyword>
<dbReference type="Pfam" id="PF19580">
    <property type="entry name" value="Exo_endo_phos_3"/>
    <property type="match status" value="1"/>
</dbReference>
<proteinExistence type="predicted"/>
<keyword evidence="2" id="KW-0255">Endonuclease</keyword>
<comment type="caution">
    <text evidence="2">The sequence shown here is derived from an EMBL/GenBank/DDBJ whole genome shotgun (WGS) entry which is preliminary data.</text>
</comment>
<evidence type="ECO:0000313" key="3">
    <source>
        <dbReference type="Proteomes" id="UP001171111"/>
    </source>
</evidence>
<gene>
    <name evidence="2" type="ORF">Q2362_03140</name>
</gene>
<accession>A0ABT8T6P5</accession>
<dbReference type="InterPro" id="IPR036691">
    <property type="entry name" value="Endo/exonu/phosph_ase_sf"/>
</dbReference>
<dbReference type="EMBL" id="JAULJQ010000003">
    <property type="protein sequence ID" value="MDO2409095.1"/>
    <property type="molecule type" value="Genomic_DNA"/>
</dbReference>
<evidence type="ECO:0000313" key="2">
    <source>
        <dbReference type="EMBL" id="MDO2409095.1"/>
    </source>
</evidence>
<feature type="domain" description="Endonuclease/exonuclease/phosphatase" evidence="1">
    <location>
        <begin position="20"/>
        <end position="201"/>
    </location>
</feature>
<dbReference type="Proteomes" id="UP001171111">
    <property type="component" value="Unassembled WGS sequence"/>
</dbReference>
<dbReference type="SUPFAM" id="SSF56219">
    <property type="entry name" value="DNase I-like"/>
    <property type="match status" value="1"/>
</dbReference>
<dbReference type="Gene3D" id="3.60.10.10">
    <property type="entry name" value="Endonuclease/exonuclease/phosphatase"/>
    <property type="match status" value="1"/>
</dbReference>
<keyword evidence="2" id="KW-0540">Nuclease</keyword>
<dbReference type="GO" id="GO:0004519">
    <property type="term" value="F:endonuclease activity"/>
    <property type="evidence" value="ECO:0007669"/>
    <property type="project" value="UniProtKB-KW"/>
</dbReference>
<keyword evidence="3" id="KW-1185">Reference proteome</keyword>
<dbReference type="PANTHER" id="PTHR14859:SF1">
    <property type="entry name" value="PGAP2-INTERACTING PROTEIN"/>
    <property type="match status" value="1"/>
</dbReference>
<dbReference type="InterPro" id="IPR051916">
    <property type="entry name" value="GPI-anchor_lipid_remodeler"/>
</dbReference>
<dbReference type="InterPro" id="IPR005135">
    <property type="entry name" value="Endo/exonuclease/phosphatase"/>
</dbReference>
<dbReference type="PANTHER" id="PTHR14859">
    <property type="entry name" value="CALCOFLUOR WHITE HYPERSENSITIVE PROTEIN PRECURSOR"/>
    <property type="match status" value="1"/>
</dbReference>
<reference evidence="2 3" key="1">
    <citation type="submission" date="2023-06" db="EMBL/GenBank/DDBJ databases">
        <title>Campylobacter magnum sp. nov., isolated from cecal contents of domestic pigs (Sus scrofa domesticus).</title>
        <authorList>
            <person name="Papic B."/>
            <person name="Gruntar I."/>
        </authorList>
    </citation>
    <scope>NUCLEOTIDE SEQUENCE [LARGE SCALE GENOMIC DNA]</scope>
    <source>
        <strain evidence="3">34484-21</strain>
    </source>
</reference>
<sequence length="255" mass="29067">MRILVLALFFVSLLSAKILIASFNVQNLFDDKTDGTEYADFKKGGKKNWNKEKYEKKIAAVSKDIKEINADVILLLEIENERVLKELASRTGYEYSVFSKGNDKAPVGLGYLSKRQILSVKEYAVPRVKTRPILQIKVREAGRELNLFGAHFPAMKNSLEKRLNAAKTMLRAVHGVKNAIILGDLNSNWDDKFLLKELKNDYTSIWQYKKGWNSYKSGGTIDHIMIKNDLARAVSADFWVYKTKSSDHNALIVQF</sequence>
<protein>
    <submittedName>
        <fullName evidence="2">Endonuclease/exonuclease/phosphatase family protein</fullName>
    </submittedName>
</protein>
<organism evidence="2 3">
    <name type="scientific">Campylobacter magnus</name>
    <dbReference type="NCBI Taxonomy" id="3026462"/>
    <lineage>
        <taxon>Bacteria</taxon>
        <taxon>Pseudomonadati</taxon>
        <taxon>Campylobacterota</taxon>
        <taxon>Epsilonproteobacteria</taxon>
        <taxon>Campylobacterales</taxon>
        <taxon>Campylobacteraceae</taxon>
        <taxon>Campylobacter</taxon>
    </lineage>
</organism>
<evidence type="ECO:0000259" key="1">
    <source>
        <dbReference type="Pfam" id="PF19580"/>
    </source>
</evidence>
<name>A0ABT8T6P5_9BACT</name>
<dbReference type="RefSeq" id="WP_302243917.1">
    <property type="nucleotide sequence ID" value="NZ_JAULJQ010000003.1"/>
</dbReference>